<dbReference type="Proteomes" id="UP001145742">
    <property type="component" value="Unassembled WGS sequence"/>
</dbReference>
<evidence type="ECO:0000256" key="7">
    <source>
        <dbReference type="SAM" id="Phobius"/>
    </source>
</evidence>
<dbReference type="InterPro" id="IPR019184">
    <property type="entry name" value="Uncharacterised_TM-17"/>
</dbReference>
<keyword evidence="5 7" id="KW-0472">Membrane</keyword>
<evidence type="ECO:0000256" key="2">
    <source>
        <dbReference type="ARBA" id="ARBA00004141"/>
    </source>
</evidence>
<reference evidence="8" key="1">
    <citation type="submission" date="2019-10" db="EMBL/GenBank/DDBJ databases">
        <authorList>
            <person name="Soares A.E.R."/>
            <person name="Aleixo A."/>
            <person name="Schneider P."/>
            <person name="Miyaki C.Y."/>
            <person name="Schneider M.P."/>
            <person name="Mello C."/>
            <person name="Vasconcelos A.T.R."/>
        </authorList>
    </citation>
    <scope>NUCLEOTIDE SEQUENCE</scope>
    <source>
        <tissue evidence="8">Muscle</tissue>
    </source>
</reference>
<keyword evidence="9" id="KW-1185">Reference proteome</keyword>
<proteinExistence type="predicted"/>
<dbReference type="PANTHER" id="PTHR13531:SF8">
    <property type="entry name" value="TRANSMEMBRANE PROTEIN 80"/>
    <property type="match status" value="1"/>
</dbReference>
<keyword evidence="3 7" id="KW-0812">Transmembrane</keyword>
<evidence type="ECO:0000313" key="8">
    <source>
        <dbReference type="EMBL" id="KAJ7420133.1"/>
    </source>
</evidence>
<dbReference type="EMBL" id="WHWB01033400">
    <property type="protein sequence ID" value="KAJ7420133.1"/>
    <property type="molecule type" value="Genomic_DNA"/>
</dbReference>
<feature type="transmembrane region" description="Helical" evidence="7">
    <location>
        <begin position="52"/>
        <end position="72"/>
    </location>
</feature>
<accession>A0ABQ9DK17</accession>
<sequence length="140" mass="15464">MAAGRRDLHLKVAILRQILFYVNGIYYIFYFLATLAMIVYKSQVFSYPDDFLAPDLAVLFLMAILEVPRLYLGCKGNLTEEEAPLGLSLGVTVGSVVLCVYLLAWQTYVLWADVVLNAVLLCAYGLESGLKVTAIAAFVS</sequence>
<evidence type="ECO:0000256" key="1">
    <source>
        <dbReference type="ARBA" id="ARBA00004138"/>
    </source>
</evidence>
<name>A0ABQ9DK17_9PASS</name>
<keyword evidence="6" id="KW-0966">Cell projection</keyword>
<evidence type="ECO:0000313" key="9">
    <source>
        <dbReference type="Proteomes" id="UP001145742"/>
    </source>
</evidence>
<dbReference type="PANTHER" id="PTHR13531">
    <property type="entry name" value="GEO07735P1-RELATED-RELATED"/>
    <property type="match status" value="1"/>
</dbReference>
<organism evidence="8 9">
    <name type="scientific">Willisornis vidua</name>
    <name type="common">Xingu scale-backed antbird</name>
    <dbReference type="NCBI Taxonomy" id="1566151"/>
    <lineage>
        <taxon>Eukaryota</taxon>
        <taxon>Metazoa</taxon>
        <taxon>Chordata</taxon>
        <taxon>Craniata</taxon>
        <taxon>Vertebrata</taxon>
        <taxon>Euteleostomi</taxon>
        <taxon>Archelosauria</taxon>
        <taxon>Archosauria</taxon>
        <taxon>Dinosauria</taxon>
        <taxon>Saurischia</taxon>
        <taxon>Theropoda</taxon>
        <taxon>Coelurosauria</taxon>
        <taxon>Aves</taxon>
        <taxon>Neognathae</taxon>
        <taxon>Neoaves</taxon>
        <taxon>Telluraves</taxon>
        <taxon>Australaves</taxon>
        <taxon>Passeriformes</taxon>
        <taxon>Thamnophilidae</taxon>
        <taxon>Willisornis</taxon>
    </lineage>
</organism>
<feature type="transmembrane region" description="Helical" evidence="7">
    <location>
        <begin position="20"/>
        <end position="40"/>
    </location>
</feature>
<protein>
    <submittedName>
        <fullName evidence="8">Transmembrane protein 80</fullName>
    </submittedName>
</protein>
<keyword evidence="4 7" id="KW-1133">Transmembrane helix</keyword>
<evidence type="ECO:0000256" key="6">
    <source>
        <dbReference type="ARBA" id="ARBA00023273"/>
    </source>
</evidence>
<comment type="caution">
    <text evidence="8">The sequence shown here is derived from an EMBL/GenBank/DDBJ whole genome shotgun (WGS) entry which is preliminary data.</text>
</comment>
<feature type="transmembrane region" description="Helical" evidence="7">
    <location>
        <begin position="84"/>
        <end position="103"/>
    </location>
</feature>
<dbReference type="Pfam" id="PF09799">
    <property type="entry name" value="Transmemb_17"/>
    <property type="match status" value="1"/>
</dbReference>
<evidence type="ECO:0000256" key="4">
    <source>
        <dbReference type="ARBA" id="ARBA00022989"/>
    </source>
</evidence>
<evidence type="ECO:0000256" key="3">
    <source>
        <dbReference type="ARBA" id="ARBA00022692"/>
    </source>
</evidence>
<comment type="subcellular location">
    <subcellularLocation>
        <location evidence="1">Cell projection</location>
        <location evidence="1">Cilium</location>
    </subcellularLocation>
    <subcellularLocation>
        <location evidence="2">Membrane</location>
        <topology evidence="2">Multi-pass membrane protein</topology>
    </subcellularLocation>
</comment>
<evidence type="ECO:0000256" key="5">
    <source>
        <dbReference type="ARBA" id="ARBA00023136"/>
    </source>
</evidence>
<gene>
    <name evidence="8" type="primary">TMEM80</name>
    <name evidence="8" type="ORF">WISP_50064</name>
</gene>